<feature type="DNA-binding region" description="H-T-H motif" evidence="2">
    <location>
        <begin position="42"/>
        <end position="61"/>
    </location>
</feature>
<evidence type="ECO:0000256" key="1">
    <source>
        <dbReference type="ARBA" id="ARBA00023125"/>
    </source>
</evidence>
<dbReference type="Gene3D" id="1.10.357.10">
    <property type="entry name" value="Tetracycline Repressor, domain 2"/>
    <property type="match status" value="1"/>
</dbReference>
<evidence type="ECO:0000256" key="2">
    <source>
        <dbReference type="PROSITE-ProRule" id="PRU00335"/>
    </source>
</evidence>
<evidence type="ECO:0000259" key="3">
    <source>
        <dbReference type="PROSITE" id="PS50977"/>
    </source>
</evidence>
<dbReference type="InterPro" id="IPR009057">
    <property type="entry name" value="Homeodomain-like_sf"/>
</dbReference>
<name>A0A5C4J4G8_9ACTN</name>
<dbReference type="PROSITE" id="PS50977">
    <property type="entry name" value="HTH_TETR_2"/>
    <property type="match status" value="1"/>
</dbReference>
<dbReference type="EMBL" id="VCKW01000197">
    <property type="protein sequence ID" value="TMQ91633.1"/>
    <property type="molecule type" value="Genomic_DNA"/>
</dbReference>
<reference evidence="4 5" key="1">
    <citation type="submission" date="2019-05" db="EMBL/GenBank/DDBJ databases">
        <title>Draft genome sequence of Actinomadura sp. 14C53.</title>
        <authorList>
            <person name="Saricaoglu S."/>
            <person name="Isik K."/>
        </authorList>
    </citation>
    <scope>NUCLEOTIDE SEQUENCE [LARGE SCALE GENOMIC DNA]</scope>
    <source>
        <strain evidence="4 5">14C53</strain>
    </source>
</reference>
<dbReference type="Proteomes" id="UP000309174">
    <property type="component" value="Unassembled WGS sequence"/>
</dbReference>
<keyword evidence="1 2" id="KW-0238">DNA-binding</keyword>
<organism evidence="4 5">
    <name type="scientific">Actinomadura soli</name>
    <dbReference type="NCBI Taxonomy" id="2508997"/>
    <lineage>
        <taxon>Bacteria</taxon>
        <taxon>Bacillati</taxon>
        <taxon>Actinomycetota</taxon>
        <taxon>Actinomycetes</taxon>
        <taxon>Streptosporangiales</taxon>
        <taxon>Thermomonosporaceae</taxon>
        <taxon>Actinomadura</taxon>
    </lineage>
</organism>
<keyword evidence="5" id="KW-1185">Reference proteome</keyword>
<dbReference type="SUPFAM" id="SSF46689">
    <property type="entry name" value="Homeodomain-like"/>
    <property type="match status" value="1"/>
</dbReference>
<gene>
    <name evidence="4" type="ORF">ETD83_29945</name>
</gene>
<dbReference type="AlphaFoldDB" id="A0A5C4J4G8"/>
<dbReference type="OrthoDB" id="9816296at2"/>
<accession>A0A5C4J4G8</accession>
<dbReference type="RefSeq" id="WP_138648563.1">
    <property type="nucleotide sequence ID" value="NZ_VCKW01000197.1"/>
</dbReference>
<feature type="domain" description="HTH tetR-type" evidence="3">
    <location>
        <begin position="19"/>
        <end position="79"/>
    </location>
</feature>
<evidence type="ECO:0000313" key="4">
    <source>
        <dbReference type="EMBL" id="TMQ91633.1"/>
    </source>
</evidence>
<evidence type="ECO:0000313" key="5">
    <source>
        <dbReference type="Proteomes" id="UP000309174"/>
    </source>
</evidence>
<protein>
    <submittedName>
        <fullName evidence="4">TetR/AcrR family transcriptional regulator</fullName>
    </submittedName>
</protein>
<proteinExistence type="predicted"/>
<sequence>MEAKPAVHGRRRGRPDMATARRQQIVSAFLALIGERTLASVSLDDVAAASGVQRSVIRHYMGNRAQLVHEAAATLIESYTDLIKVAVGEQPSAPQIIGHLFSREWGSENDLDRAFDELFHEAARDPVLRDQLHNAYALLADALAQAIRRDRPETPATSAEQIAYQIVCLAEHNTTMQRLGFPAEQAAAARALAHRLATEG</sequence>
<comment type="caution">
    <text evidence="4">The sequence shown here is derived from an EMBL/GenBank/DDBJ whole genome shotgun (WGS) entry which is preliminary data.</text>
</comment>
<dbReference type="InterPro" id="IPR001647">
    <property type="entry name" value="HTH_TetR"/>
</dbReference>
<dbReference type="GO" id="GO:0003677">
    <property type="term" value="F:DNA binding"/>
    <property type="evidence" value="ECO:0007669"/>
    <property type="project" value="UniProtKB-UniRule"/>
</dbReference>